<evidence type="ECO:0000313" key="1">
    <source>
        <dbReference type="EMBL" id="PGS81643.1"/>
    </source>
</evidence>
<comment type="caution">
    <text evidence="1">The sequence shown here is derived from an EMBL/GenBank/DDBJ whole genome shotgun (WGS) entry which is preliminary data.</text>
</comment>
<name>A0A9X7CRA3_BACCE</name>
<organism evidence="1 2">
    <name type="scientific">Bacillus cereus</name>
    <dbReference type="NCBI Taxonomy" id="1396"/>
    <lineage>
        <taxon>Bacteria</taxon>
        <taxon>Bacillati</taxon>
        <taxon>Bacillota</taxon>
        <taxon>Bacilli</taxon>
        <taxon>Bacillales</taxon>
        <taxon>Bacillaceae</taxon>
        <taxon>Bacillus</taxon>
        <taxon>Bacillus cereus group</taxon>
    </lineage>
</organism>
<dbReference type="Pfam" id="PF05133">
    <property type="entry name" value="SPP1_portal"/>
    <property type="match status" value="1"/>
</dbReference>
<protein>
    <submittedName>
        <fullName evidence="1">Portal protein</fullName>
    </submittedName>
</protein>
<proteinExistence type="predicted"/>
<accession>A0A9X7CRA3</accession>
<dbReference type="Proteomes" id="UP000224203">
    <property type="component" value="Unassembled WGS sequence"/>
</dbReference>
<evidence type="ECO:0000313" key="2">
    <source>
        <dbReference type="Proteomes" id="UP000224203"/>
    </source>
</evidence>
<sequence>MVNLMTNELLSDDVAVLCRAVGKAIAADVLNPKKVKARQGIDYYNYKNDILKSRIFYFDGNGELREDKYASNVKIPHAFFPELVDQLVQYLLSNPIEFECGEDETFREHLEEYYDEDFQLLLHDLVTNGCQKGFEYPYARTTAENRLKFQIADGLKVIPVYDGNNDIKRYLRYYSDKIVKGGKLVIVKYAELYDENKVWYFVATEKGAYKLDQSKEVNPAPSVLAKNEKGELGGRGYGFLPFYRYKNNQSERTDLEPIKALIDDYDAIDAGFSNNLADFTDAYYVVKGYEGDNLDTLKQNLRTKKTVGVSAEGGVDIKTIDIPVEARKAKMEIDRENIYRFGKGFDSSQVGDGNVTNVVIKGRYTLLNMKANKVEVRLRAFLKWANELVVKDINRLNSKNYDPKDVKFIITREMLVNENDIVTNEKTEADTRLVNINAVLAAAPKLDDDTVLQLICEQFELDYEEVKAMINETGYSDVAEGTDPIDTEPKD</sequence>
<dbReference type="AlphaFoldDB" id="A0A9X7CRA3"/>
<dbReference type="EMBL" id="NULI01000033">
    <property type="protein sequence ID" value="PGS81643.1"/>
    <property type="molecule type" value="Genomic_DNA"/>
</dbReference>
<dbReference type="InterPro" id="IPR021145">
    <property type="entry name" value="Portal_protein_SPP1_Gp6-like"/>
</dbReference>
<reference evidence="1 2" key="1">
    <citation type="submission" date="2017-09" db="EMBL/GenBank/DDBJ databases">
        <title>Large-scale bioinformatics analysis of Bacillus genomes uncovers conserved roles of natural products in bacterial physiology.</title>
        <authorList>
            <consortium name="Agbiome Team Llc"/>
            <person name="Bleich R.M."/>
            <person name="Grubbs K.J."/>
            <person name="Santa Maria K.C."/>
            <person name="Allen S.E."/>
            <person name="Farag S."/>
            <person name="Shank E.A."/>
            <person name="Bowers A."/>
        </authorList>
    </citation>
    <scope>NUCLEOTIDE SEQUENCE [LARGE SCALE GENOMIC DNA]</scope>
    <source>
        <strain evidence="1 2">AFS041711</strain>
    </source>
</reference>
<gene>
    <name evidence="1" type="ORF">COC69_05800</name>
</gene>